<dbReference type="InParanoid" id="A0A5J5F5S1"/>
<keyword evidence="1" id="KW-0732">Signal</keyword>
<sequence length="109" mass="12016">MQVSQLMLVLSASAAVLATPYRPQSWNIDVSVNPELSQDSGYFLAKHLTGDDRVDKQDCCHPNKNCSWTPWGTVCTKCGDGTQPTPYCGYGRKLPPPFSPLPDFNKPPM</sequence>
<dbReference type="Proteomes" id="UP000326924">
    <property type="component" value="Unassembled WGS sequence"/>
</dbReference>
<protein>
    <submittedName>
        <fullName evidence="2">Uncharacterized protein</fullName>
    </submittedName>
</protein>
<feature type="chain" id="PRO_5023847001" evidence="1">
    <location>
        <begin position="19"/>
        <end position="109"/>
    </location>
</feature>
<gene>
    <name evidence="2" type="ORF">FN846DRAFT_887425</name>
</gene>
<dbReference type="OrthoDB" id="6513868at2759"/>
<name>A0A5J5F5S1_9PEZI</name>
<dbReference type="EMBL" id="VXIS01000029">
    <property type="protein sequence ID" value="KAA8911996.1"/>
    <property type="molecule type" value="Genomic_DNA"/>
</dbReference>
<dbReference type="AlphaFoldDB" id="A0A5J5F5S1"/>
<comment type="caution">
    <text evidence="2">The sequence shown here is derived from an EMBL/GenBank/DDBJ whole genome shotgun (WGS) entry which is preliminary data.</text>
</comment>
<proteinExistence type="predicted"/>
<reference evidence="2 3" key="1">
    <citation type="submission" date="2019-09" db="EMBL/GenBank/DDBJ databases">
        <title>Draft genome of the ectomycorrhizal ascomycete Sphaerosporella brunnea.</title>
        <authorList>
            <consortium name="DOE Joint Genome Institute"/>
            <person name="Benucci G.M."/>
            <person name="Marozzi G."/>
            <person name="Antonielli L."/>
            <person name="Sanchez S."/>
            <person name="Marco P."/>
            <person name="Wang X."/>
            <person name="Falini L.B."/>
            <person name="Barry K."/>
            <person name="Haridas S."/>
            <person name="Lipzen A."/>
            <person name="Labutti K."/>
            <person name="Grigoriev I.V."/>
            <person name="Murat C."/>
            <person name="Martin F."/>
            <person name="Albertini E."/>
            <person name="Donnini D."/>
            <person name="Bonito G."/>
        </authorList>
    </citation>
    <scope>NUCLEOTIDE SEQUENCE [LARGE SCALE GENOMIC DNA]</scope>
    <source>
        <strain evidence="2 3">Sb_GMNB300</strain>
    </source>
</reference>
<evidence type="ECO:0000313" key="3">
    <source>
        <dbReference type="Proteomes" id="UP000326924"/>
    </source>
</evidence>
<keyword evidence="3" id="KW-1185">Reference proteome</keyword>
<accession>A0A5J5F5S1</accession>
<evidence type="ECO:0000313" key="2">
    <source>
        <dbReference type="EMBL" id="KAA8911996.1"/>
    </source>
</evidence>
<evidence type="ECO:0000256" key="1">
    <source>
        <dbReference type="SAM" id="SignalP"/>
    </source>
</evidence>
<feature type="signal peptide" evidence="1">
    <location>
        <begin position="1"/>
        <end position="18"/>
    </location>
</feature>
<organism evidence="2 3">
    <name type="scientific">Sphaerosporella brunnea</name>
    <dbReference type="NCBI Taxonomy" id="1250544"/>
    <lineage>
        <taxon>Eukaryota</taxon>
        <taxon>Fungi</taxon>
        <taxon>Dikarya</taxon>
        <taxon>Ascomycota</taxon>
        <taxon>Pezizomycotina</taxon>
        <taxon>Pezizomycetes</taxon>
        <taxon>Pezizales</taxon>
        <taxon>Pyronemataceae</taxon>
        <taxon>Sphaerosporella</taxon>
    </lineage>
</organism>